<evidence type="ECO:0000313" key="9">
    <source>
        <dbReference type="Proteomes" id="UP001209854"/>
    </source>
</evidence>
<keyword evidence="7" id="KW-0175">Coiled coil</keyword>
<dbReference type="InterPro" id="IPR010586">
    <property type="entry name" value="T3SS_stator_protein"/>
</dbReference>
<evidence type="ECO:0000256" key="6">
    <source>
        <dbReference type="ARBA" id="ARBA00040494"/>
    </source>
</evidence>
<keyword evidence="2" id="KW-0813">Transport</keyword>
<reference evidence="8 9" key="1">
    <citation type="submission" date="2022-10" db="EMBL/GenBank/DDBJ databases">
        <title>High-quality genome sequences of two octocoral-associated bacteria, Endozoicomonas euniceicola EF212 and Endozoicomonas gorgoniicola PS125.</title>
        <authorList>
            <person name="Chiou Y.-J."/>
            <person name="Chen Y.-H."/>
        </authorList>
    </citation>
    <scope>NUCLEOTIDE SEQUENCE [LARGE SCALE GENOMIC DNA]</scope>
    <source>
        <strain evidence="8 9">PS125</strain>
    </source>
</reference>
<comment type="subcellular location">
    <subcellularLocation>
        <location evidence="1">Cytoplasm</location>
    </subcellularLocation>
</comment>
<evidence type="ECO:0000256" key="1">
    <source>
        <dbReference type="ARBA" id="ARBA00004496"/>
    </source>
</evidence>
<evidence type="ECO:0000256" key="3">
    <source>
        <dbReference type="ARBA" id="ARBA00022490"/>
    </source>
</evidence>
<protein>
    <recommendedName>
        <fullName evidence="6">Type 3 secretion system stator protein</fullName>
    </recommendedName>
</protein>
<evidence type="ECO:0000256" key="4">
    <source>
        <dbReference type="ARBA" id="ARBA00022927"/>
    </source>
</evidence>
<dbReference type="NCBIfam" id="TIGR02499">
    <property type="entry name" value="HrpE_YscL_not"/>
    <property type="match status" value="1"/>
</dbReference>
<evidence type="ECO:0000256" key="2">
    <source>
        <dbReference type="ARBA" id="ARBA00022448"/>
    </source>
</evidence>
<evidence type="ECO:0000256" key="5">
    <source>
        <dbReference type="ARBA" id="ARBA00024335"/>
    </source>
</evidence>
<feature type="coiled-coil region" evidence="7">
    <location>
        <begin position="29"/>
        <end position="60"/>
    </location>
</feature>
<organism evidence="8 9">
    <name type="scientific">Endozoicomonas gorgoniicola</name>
    <dbReference type="NCBI Taxonomy" id="1234144"/>
    <lineage>
        <taxon>Bacteria</taxon>
        <taxon>Pseudomonadati</taxon>
        <taxon>Pseudomonadota</taxon>
        <taxon>Gammaproteobacteria</taxon>
        <taxon>Oceanospirillales</taxon>
        <taxon>Endozoicomonadaceae</taxon>
        <taxon>Endozoicomonas</taxon>
    </lineage>
</organism>
<proteinExistence type="inferred from homology"/>
<keyword evidence="9" id="KW-1185">Reference proteome</keyword>
<evidence type="ECO:0000313" key="8">
    <source>
        <dbReference type="EMBL" id="MCW7556345.1"/>
    </source>
</evidence>
<dbReference type="InterPro" id="IPR012842">
    <property type="entry name" value="T3SS_SctL/SctL2"/>
</dbReference>
<dbReference type="PANTHER" id="PTHR34982:SF4">
    <property type="entry name" value="TYPE 3 SECRETION SYSTEM STATOR PROTEIN"/>
    <property type="match status" value="1"/>
</dbReference>
<dbReference type="Proteomes" id="UP001209854">
    <property type="component" value="Unassembled WGS sequence"/>
</dbReference>
<sequence>MASPIVLTDGMLHIDPAARLLKATDYARYLEAKDIIQSAEQRAEQIVEAAKAAYEQEKQKGYEDGVAESRIDQADQMLKVVSRTINYLAEVEAALAEILMSGVKKIIGEFDQEELAVNLVRNALQHVRNEKQVTIRIPPSQFKMVKAKVNDILAEYKGVGFIDLVADQRLSTGDCIMESEIGVVDASVDLQIAALQKRFEKIHSSAVKSISNDDSLLGRD</sequence>
<keyword evidence="3" id="KW-0963">Cytoplasm</keyword>
<dbReference type="EMBL" id="JAPFCC010000001">
    <property type="protein sequence ID" value="MCW7556345.1"/>
    <property type="molecule type" value="Genomic_DNA"/>
</dbReference>
<gene>
    <name evidence="8" type="ORF">NX722_27675</name>
</gene>
<accession>A0ABT3N3Z2</accession>
<dbReference type="NCBIfam" id="NF005392">
    <property type="entry name" value="PRK06937.1"/>
    <property type="match status" value="1"/>
</dbReference>
<dbReference type="PANTHER" id="PTHR34982">
    <property type="entry name" value="YOP PROTEINS TRANSLOCATION PROTEIN L"/>
    <property type="match status" value="1"/>
</dbReference>
<name>A0ABT3N3Z2_9GAMM</name>
<comment type="similarity">
    <text evidence="5">Belongs to the SctL stator family.</text>
</comment>
<dbReference type="RefSeq" id="WP_262566033.1">
    <property type="nucleotide sequence ID" value="NZ_JAPFCC010000001.1"/>
</dbReference>
<dbReference type="Pfam" id="PF06635">
    <property type="entry name" value="T3SS_SCTL"/>
    <property type="match status" value="1"/>
</dbReference>
<comment type="caution">
    <text evidence="8">The sequence shown here is derived from an EMBL/GenBank/DDBJ whole genome shotgun (WGS) entry which is preliminary data.</text>
</comment>
<evidence type="ECO:0000256" key="7">
    <source>
        <dbReference type="SAM" id="Coils"/>
    </source>
</evidence>
<dbReference type="InterPro" id="IPR051472">
    <property type="entry name" value="T3SS_Stator/FliH"/>
</dbReference>
<keyword evidence="4" id="KW-0653">Protein transport</keyword>